<accession>A0A0S2HVS4</accession>
<evidence type="ECO:0000256" key="3">
    <source>
        <dbReference type="SAM" id="Phobius"/>
    </source>
</evidence>
<dbReference type="Pfam" id="PF07228">
    <property type="entry name" value="SpoIIE"/>
    <property type="match status" value="1"/>
</dbReference>
<keyword evidence="3" id="KW-0812">Transmembrane</keyword>
<evidence type="ECO:0000313" key="6">
    <source>
        <dbReference type="Proteomes" id="UP000064893"/>
    </source>
</evidence>
<dbReference type="InterPro" id="IPR015943">
    <property type="entry name" value="WD40/YVTN_repeat-like_dom_sf"/>
</dbReference>
<proteinExistence type="predicted"/>
<dbReference type="STRING" id="1307839.L21SP5_00465"/>
<feature type="domain" description="PPM-type phosphatase" evidence="4">
    <location>
        <begin position="1021"/>
        <end position="1255"/>
    </location>
</feature>
<evidence type="ECO:0000256" key="2">
    <source>
        <dbReference type="SAM" id="Coils"/>
    </source>
</evidence>
<keyword evidence="3" id="KW-0472">Membrane</keyword>
<evidence type="ECO:0000259" key="4">
    <source>
        <dbReference type="SMART" id="SM00331"/>
    </source>
</evidence>
<keyword evidence="2" id="KW-0175">Coiled coil</keyword>
<evidence type="ECO:0000313" key="5">
    <source>
        <dbReference type="EMBL" id="ALO14141.1"/>
    </source>
</evidence>
<protein>
    <submittedName>
        <fullName evidence="5">Stage II sporulation protein E</fullName>
    </submittedName>
</protein>
<dbReference type="RefSeq" id="WP_057951718.1">
    <property type="nucleotide sequence ID" value="NZ_CP013118.1"/>
</dbReference>
<dbReference type="Gene3D" id="3.60.40.10">
    <property type="entry name" value="PPM-type phosphatase domain"/>
    <property type="match status" value="1"/>
</dbReference>
<dbReference type="GO" id="GO:0000155">
    <property type="term" value="F:phosphorelay sensor kinase activity"/>
    <property type="evidence" value="ECO:0007669"/>
    <property type="project" value="TreeGrafter"/>
</dbReference>
<dbReference type="Proteomes" id="UP000064893">
    <property type="component" value="Chromosome"/>
</dbReference>
<reference evidence="5 6" key="1">
    <citation type="submission" date="2015-11" db="EMBL/GenBank/DDBJ databases">
        <title>Description and complete genome sequence of a novel strain predominating in hypersaline microbial mats and representing a new family of the Bacteriodetes phylum.</title>
        <authorList>
            <person name="Spring S."/>
            <person name="Bunk B."/>
            <person name="Sproer C."/>
            <person name="Klenk H.-P."/>
        </authorList>
    </citation>
    <scope>NUCLEOTIDE SEQUENCE [LARGE SCALE GENOMIC DNA]</scope>
    <source>
        <strain evidence="5 6">L21-Spi-D4</strain>
    </source>
</reference>
<dbReference type="InterPro" id="IPR001932">
    <property type="entry name" value="PPM-type_phosphatase-like_dom"/>
</dbReference>
<organism evidence="5 6">
    <name type="scientific">Salinivirga cyanobacteriivorans</name>
    <dbReference type="NCBI Taxonomy" id="1307839"/>
    <lineage>
        <taxon>Bacteria</taxon>
        <taxon>Pseudomonadati</taxon>
        <taxon>Bacteroidota</taxon>
        <taxon>Bacteroidia</taxon>
        <taxon>Bacteroidales</taxon>
        <taxon>Salinivirgaceae</taxon>
        <taxon>Salinivirga</taxon>
    </lineage>
</organism>
<dbReference type="Pfam" id="PF07495">
    <property type="entry name" value="Y_Y_Y"/>
    <property type="match status" value="1"/>
</dbReference>
<dbReference type="Gene3D" id="2.60.40.10">
    <property type="entry name" value="Immunoglobulins"/>
    <property type="match status" value="1"/>
</dbReference>
<gene>
    <name evidence="5" type="ORF">L21SP5_00465</name>
</gene>
<dbReference type="SUPFAM" id="SSF63829">
    <property type="entry name" value="Calcium-dependent phosphotriesterase"/>
    <property type="match status" value="1"/>
</dbReference>
<keyword evidence="3" id="KW-1133">Transmembrane helix</keyword>
<dbReference type="KEGG" id="blq:L21SP5_00465"/>
<dbReference type="InterPro" id="IPR011123">
    <property type="entry name" value="Y_Y_Y"/>
</dbReference>
<keyword evidence="6" id="KW-1185">Reference proteome</keyword>
<dbReference type="SMART" id="SM00331">
    <property type="entry name" value="PP2C_SIG"/>
    <property type="match status" value="1"/>
</dbReference>
<dbReference type="InterPro" id="IPR013783">
    <property type="entry name" value="Ig-like_fold"/>
</dbReference>
<dbReference type="Gene3D" id="2.130.10.10">
    <property type="entry name" value="YVTN repeat-like/Quinoprotein amine dehydrogenase"/>
    <property type="match status" value="3"/>
</dbReference>
<feature type="transmembrane region" description="Helical" evidence="3">
    <location>
        <begin position="950"/>
        <end position="969"/>
    </location>
</feature>
<dbReference type="EMBL" id="CP013118">
    <property type="protein sequence ID" value="ALO14141.1"/>
    <property type="molecule type" value="Genomic_DNA"/>
</dbReference>
<feature type="coiled-coil region" evidence="2">
    <location>
        <begin position="971"/>
        <end position="998"/>
    </location>
</feature>
<dbReference type="OrthoDB" id="9763484at2"/>
<evidence type="ECO:0000256" key="1">
    <source>
        <dbReference type="ARBA" id="ARBA00022553"/>
    </source>
</evidence>
<dbReference type="PANTHER" id="PTHR43547">
    <property type="entry name" value="TWO-COMPONENT HISTIDINE KINASE"/>
    <property type="match status" value="1"/>
</dbReference>
<keyword evidence="1" id="KW-0597">Phosphoprotein</keyword>
<name>A0A0S2HVS4_9BACT</name>
<dbReference type="PANTHER" id="PTHR43547:SF2">
    <property type="entry name" value="HYBRID SIGNAL TRANSDUCTION HISTIDINE KINASE C"/>
    <property type="match status" value="1"/>
</dbReference>
<dbReference type="InterPro" id="IPR036457">
    <property type="entry name" value="PPM-type-like_dom_sf"/>
</dbReference>
<sequence>MKPGIVIIILLFITTSLFGQNVRFEQITNESGRSLGFVSGMVQDSTGFMWLATRNGLYRYDGYSYRLFRHDRKDSTSIPYNDLTYLYLDQDEHIWLRHYNRLFVFQNEQLSGKFPYVTENTFDINTRILQDKFKNYWIGPVKDQLIRYRSEQEVDTFTLAQQLIHPGVIKWLKQNEPESIITNQQKIEVVEKQQFLIVSCGEGSDGNFYDYGTILRGNDTIYNAKNSFHPIQKGSLFRLSTRLVELEAGVYTIHFESDGSNSFEDTENPLSGYGVAIFPVNYESEIAKLSQVAYYPEKAIHAAAIKDLYVNNEGFFTLLTENGIHVFSGERWESIDVDFRKKVHPDIIEDGYNMPLIQSTSGNYWIGTHNGLIQVFANGRSKEHAFFNAPVRLFNIQADHKGRIWLATSNGLHAYSPATKNVVSYRQNNKNRLYSNNVRNILEDRSHNLWIATKEGLNRIRPPWFHYADLGMNNYAPFPILKISDNQFLTAGKTGMLHYFSSNENKNKTIEIPQEIFPADDFTGEPEYDVTDMMLAGNRMYMTFSDRVAVFSYPALELIRYRELPELKVGAQSIDNHALYLVMHGDRVWVIAVDAIYAYDKELLGLQDSLTFGVNYSSVFDIDNRFVKDLDPWQDHFLLRTSRNILLFNPDEKSLTKLFAFPESIRQTSQANGDCFIDSSKSALWFAVIPDIYRMSLSDYKVDTFNVEIEADLGDYYTKVTDTLVWVASNNGLIKFNPQTNDFVRYNSSDGLAANNVNGVYTDIYQNLWITSLKGLTKMNVVDEQTETYFRSDDFHELYFLKKHYRHPDFDHHLLLPTTSGYMQFNPDSLNPFKPPLAISNIYLFGKKASFDSLAHQKEHIELQHNENFITFELASLDYTEPSKNMFRYKMKNFNDQWIYTDANNRKAPYTGLPPGDYVFVAQGTNNDGVWSGPLSITVIIHPPWYRTTVAYISYVIFIILSIVFYIRYRERKLKHEKKVLEQKVRERTAEISRQRDKIAAQNKDITDSIHYASRIQSALLPSDEFAKSVLNSYFILFKPRDIVSGDYYWLTQIGNKTIVVAADCTGHGVPGAFMSMLGVAFLNEIVVRDKTLTTNAILDRLREYVIKSLKQTGEEGGSKDGMDIALTIINHDTLEAEFSGAYNPLYVLRDGEIETIKADRMPIGYHIKVDTPFTRKEVKLQKGDRLYMFSDGYPDQFGGEDGRKYMSKRFKRKIIETGTLSMSEQKAALDQSIEEWKGDKHEQIDDIIVIGVQI</sequence>
<dbReference type="AlphaFoldDB" id="A0A0S2HVS4"/>